<dbReference type="Proteomes" id="UP001268089">
    <property type="component" value="Unassembled WGS sequence"/>
</dbReference>
<feature type="chain" id="PRO_5045685385" evidence="1">
    <location>
        <begin position="24"/>
        <end position="269"/>
    </location>
</feature>
<name>A0ABU1ZQ65_9BURK</name>
<evidence type="ECO:0000256" key="1">
    <source>
        <dbReference type="SAM" id="SignalP"/>
    </source>
</evidence>
<dbReference type="InterPro" id="IPR051043">
    <property type="entry name" value="Sulfatase_Mod_Factor_Kinase"/>
</dbReference>
<proteinExistence type="predicted"/>
<gene>
    <name evidence="3" type="ORF">J2X15_002932</name>
</gene>
<dbReference type="InterPro" id="IPR016187">
    <property type="entry name" value="CTDL_fold"/>
</dbReference>
<dbReference type="SUPFAM" id="SSF56436">
    <property type="entry name" value="C-type lectin-like"/>
    <property type="match status" value="1"/>
</dbReference>
<organism evidence="3 4">
    <name type="scientific">Rhodoferax saidenbachensis</name>
    <dbReference type="NCBI Taxonomy" id="1484693"/>
    <lineage>
        <taxon>Bacteria</taxon>
        <taxon>Pseudomonadati</taxon>
        <taxon>Pseudomonadota</taxon>
        <taxon>Betaproteobacteria</taxon>
        <taxon>Burkholderiales</taxon>
        <taxon>Comamonadaceae</taxon>
        <taxon>Rhodoferax</taxon>
    </lineage>
</organism>
<dbReference type="PANTHER" id="PTHR23150:SF19">
    <property type="entry name" value="FORMYLGLYCINE-GENERATING ENZYME"/>
    <property type="match status" value="1"/>
</dbReference>
<feature type="signal peptide" evidence="1">
    <location>
        <begin position="1"/>
        <end position="23"/>
    </location>
</feature>
<dbReference type="RefSeq" id="WP_310344038.1">
    <property type="nucleotide sequence ID" value="NZ_JAVDXO010000007.1"/>
</dbReference>
<dbReference type="Gene3D" id="3.90.1580.10">
    <property type="entry name" value="paralog of FGE (formylglycine-generating enzyme)"/>
    <property type="match status" value="1"/>
</dbReference>
<comment type="caution">
    <text evidence="3">The sequence shown here is derived from an EMBL/GenBank/DDBJ whole genome shotgun (WGS) entry which is preliminary data.</text>
</comment>
<keyword evidence="4" id="KW-1185">Reference proteome</keyword>
<dbReference type="InterPro" id="IPR042095">
    <property type="entry name" value="SUMF_sf"/>
</dbReference>
<evidence type="ECO:0000259" key="2">
    <source>
        <dbReference type="Pfam" id="PF03781"/>
    </source>
</evidence>
<dbReference type="PANTHER" id="PTHR23150">
    <property type="entry name" value="SULFATASE MODIFYING FACTOR 1, 2"/>
    <property type="match status" value="1"/>
</dbReference>
<evidence type="ECO:0000313" key="3">
    <source>
        <dbReference type="EMBL" id="MDR7307628.1"/>
    </source>
</evidence>
<evidence type="ECO:0000313" key="4">
    <source>
        <dbReference type="Proteomes" id="UP001268089"/>
    </source>
</evidence>
<feature type="domain" description="Sulfatase-modifying factor enzyme-like" evidence="2">
    <location>
        <begin position="37"/>
        <end position="267"/>
    </location>
</feature>
<dbReference type="Pfam" id="PF03781">
    <property type="entry name" value="FGE-sulfatase"/>
    <property type="match status" value="1"/>
</dbReference>
<dbReference type="InterPro" id="IPR005532">
    <property type="entry name" value="SUMF_dom"/>
</dbReference>
<sequence length="269" mass="29188">MKKIVSLWCLVLSGLFVAHSACAQGSSAAIQKDCDVCPDMVQIPAGSFTMGSAAGLSIERPVHQVTVGSFYMGRMEVTQAQWTAVMGSTPSANATCGANCPVEMVSWDEVQQYLKNLSVLTGKKYRLPSEAEWEYAARAGTTTAYWWGDTASHAYANYGSEECCEGLVQGPDLWTSTAPVGSFSANAFGLFDMLGNVAEWTEDFYHKSYAFAPYDGRAWLDDDLRFQYARVVRGGAWNSGAEGIRSAKRSQAITVEPADSIGFRVARSL</sequence>
<reference evidence="3 4" key="1">
    <citation type="submission" date="2023-07" db="EMBL/GenBank/DDBJ databases">
        <title>Sorghum-associated microbial communities from plants grown in Nebraska, USA.</title>
        <authorList>
            <person name="Schachtman D."/>
        </authorList>
    </citation>
    <scope>NUCLEOTIDE SEQUENCE [LARGE SCALE GENOMIC DNA]</scope>
    <source>
        <strain evidence="3 4">BE308</strain>
    </source>
</reference>
<dbReference type="EMBL" id="JAVDXO010000007">
    <property type="protein sequence ID" value="MDR7307628.1"/>
    <property type="molecule type" value="Genomic_DNA"/>
</dbReference>
<accession>A0ABU1ZQ65</accession>
<protein>
    <submittedName>
        <fullName evidence="3">Formylglycine-generating enzyme required for sulfatase activity</fullName>
    </submittedName>
</protein>
<keyword evidence="1" id="KW-0732">Signal</keyword>